<feature type="transmembrane region" description="Helical" evidence="1">
    <location>
        <begin position="391"/>
        <end position="414"/>
    </location>
</feature>
<feature type="transmembrane region" description="Helical" evidence="1">
    <location>
        <begin position="281"/>
        <end position="307"/>
    </location>
</feature>
<name>A0B719_METTP</name>
<dbReference type="Gene3D" id="3.40.50.300">
    <property type="entry name" value="P-loop containing nucleotide triphosphate hydrolases"/>
    <property type="match status" value="1"/>
</dbReference>
<reference evidence="3 4" key="1">
    <citation type="submission" date="2006-10" db="EMBL/GenBank/DDBJ databases">
        <title>Complete sequence of Methanosaeta thermophila PT.</title>
        <authorList>
            <consortium name="US DOE Joint Genome Institute"/>
            <person name="Copeland A."/>
            <person name="Lucas S."/>
            <person name="Lapidus A."/>
            <person name="Barry K."/>
            <person name="Detter J.C."/>
            <person name="Glavina del Rio T."/>
            <person name="Hammon N."/>
            <person name="Israni S."/>
            <person name="Pitluck S."/>
            <person name="Chain P."/>
            <person name="Malfatti S."/>
            <person name="Shin M."/>
            <person name="Vergez L."/>
            <person name="Schmutz J."/>
            <person name="Larimer F."/>
            <person name="Land M."/>
            <person name="Hauser L."/>
            <person name="Kyrpides N."/>
            <person name="Kim E."/>
            <person name="Smith K.S."/>
            <person name="Ingram-Smith C."/>
            <person name="Richardson P."/>
        </authorList>
    </citation>
    <scope>NUCLEOTIDE SEQUENCE [LARGE SCALE GENOMIC DNA]</scope>
    <source>
        <strain evidence="4">DSM 6194 / JCM 14653 / NBRC 101360 / PT</strain>
    </source>
</reference>
<dbReference type="InterPro" id="IPR011642">
    <property type="entry name" value="Gate_dom"/>
</dbReference>
<keyword evidence="1" id="KW-0472">Membrane</keyword>
<feature type="transmembrane region" description="Helical" evidence="1">
    <location>
        <begin position="477"/>
        <end position="500"/>
    </location>
</feature>
<dbReference type="PANTHER" id="PTHR43185">
    <property type="entry name" value="FERROUS IRON TRANSPORT PROTEIN B"/>
    <property type="match status" value="1"/>
</dbReference>
<dbReference type="KEGG" id="mtp:Mthe_0703"/>
<proteinExistence type="predicted"/>
<evidence type="ECO:0000313" key="4">
    <source>
        <dbReference type="Proteomes" id="UP000000674"/>
    </source>
</evidence>
<feature type="transmembrane region" description="Helical" evidence="1">
    <location>
        <begin position="520"/>
        <end position="541"/>
    </location>
</feature>
<dbReference type="HOGENOM" id="CLU_013350_6_0_2"/>
<dbReference type="InterPro" id="IPR030389">
    <property type="entry name" value="G_FEOB_dom"/>
</dbReference>
<dbReference type="InterPro" id="IPR011640">
    <property type="entry name" value="Fe2_transport_prot_B_C"/>
</dbReference>
<dbReference type="InterPro" id="IPR005225">
    <property type="entry name" value="Small_GTP-bd"/>
</dbReference>
<feature type="transmembrane region" description="Helical" evidence="1">
    <location>
        <begin position="553"/>
        <end position="571"/>
    </location>
</feature>
<evidence type="ECO:0000313" key="3">
    <source>
        <dbReference type="EMBL" id="ABK14493.1"/>
    </source>
</evidence>
<accession>A0B719</accession>
<dbReference type="GO" id="GO:0015093">
    <property type="term" value="F:ferrous iron transmembrane transporter activity"/>
    <property type="evidence" value="ECO:0007669"/>
    <property type="project" value="InterPro"/>
</dbReference>
<dbReference type="PRINTS" id="PR00326">
    <property type="entry name" value="GTP1OBG"/>
</dbReference>
<dbReference type="Pfam" id="PF07670">
    <property type="entry name" value="Gate"/>
    <property type="match status" value="2"/>
</dbReference>
<dbReference type="InterPro" id="IPR027417">
    <property type="entry name" value="P-loop_NTPase"/>
</dbReference>
<keyword evidence="4" id="KW-1185">Reference proteome</keyword>
<keyword evidence="1" id="KW-0812">Transmembrane</keyword>
<feature type="transmembrane region" description="Helical" evidence="1">
    <location>
        <begin position="327"/>
        <end position="349"/>
    </location>
</feature>
<dbReference type="STRING" id="349307.Mthe_0703"/>
<dbReference type="GeneID" id="4463476"/>
<dbReference type="InterPro" id="IPR006073">
    <property type="entry name" value="GTP-bd"/>
</dbReference>
<dbReference type="AlphaFoldDB" id="A0B719"/>
<feature type="transmembrane region" description="Helical" evidence="1">
    <location>
        <begin position="361"/>
        <end position="385"/>
    </location>
</feature>
<dbReference type="Pfam" id="PF02421">
    <property type="entry name" value="FeoB_N"/>
    <property type="match status" value="1"/>
</dbReference>
<dbReference type="GO" id="GO:0005886">
    <property type="term" value="C:plasma membrane"/>
    <property type="evidence" value="ECO:0007669"/>
    <property type="project" value="TreeGrafter"/>
</dbReference>
<dbReference type="InterPro" id="IPR050860">
    <property type="entry name" value="FeoB_GTPase"/>
</dbReference>
<protein>
    <submittedName>
        <fullName evidence="3">Small GTP-binding protein</fullName>
    </submittedName>
</protein>
<organism evidence="3 4">
    <name type="scientific">Methanothrix thermoacetophila (strain DSM 6194 / JCM 14653 / NBRC 101360 / PT)</name>
    <name type="common">Methanosaeta thermophila</name>
    <dbReference type="NCBI Taxonomy" id="349307"/>
    <lineage>
        <taxon>Archaea</taxon>
        <taxon>Methanobacteriati</taxon>
        <taxon>Methanobacteriota</taxon>
        <taxon>Stenosarchaea group</taxon>
        <taxon>Methanomicrobia</taxon>
        <taxon>Methanotrichales</taxon>
        <taxon>Methanotrichaceae</taxon>
        <taxon>Methanothrix</taxon>
    </lineage>
</organism>
<dbReference type="GO" id="GO:0005525">
    <property type="term" value="F:GTP binding"/>
    <property type="evidence" value="ECO:0007669"/>
    <property type="project" value="InterPro"/>
</dbReference>
<feature type="transmembrane region" description="Helical" evidence="1">
    <location>
        <begin position="212"/>
        <end position="236"/>
    </location>
</feature>
<dbReference type="SUPFAM" id="SSF52540">
    <property type="entry name" value="P-loop containing nucleoside triphosphate hydrolases"/>
    <property type="match status" value="1"/>
</dbReference>
<dbReference type="OrthoDB" id="85305at2157"/>
<dbReference type="Proteomes" id="UP000000674">
    <property type="component" value="Chromosome"/>
</dbReference>
<dbReference type="CDD" id="cd01879">
    <property type="entry name" value="FeoB"/>
    <property type="match status" value="1"/>
</dbReference>
<evidence type="ECO:0000259" key="2">
    <source>
        <dbReference type="PROSITE" id="PS51711"/>
    </source>
</evidence>
<feature type="domain" description="FeoB-type G" evidence="2">
    <location>
        <begin position="6"/>
        <end position="167"/>
    </location>
</feature>
<dbReference type="PANTHER" id="PTHR43185:SF1">
    <property type="entry name" value="FE(2+) TRANSPORTER FEOB"/>
    <property type="match status" value="1"/>
</dbReference>
<evidence type="ECO:0000256" key="1">
    <source>
        <dbReference type="SAM" id="Phobius"/>
    </source>
</evidence>
<feature type="transmembrane region" description="Helical" evidence="1">
    <location>
        <begin position="447"/>
        <end position="465"/>
    </location>
</feature>
<sequence length="572" mass="62415">MHEEKPLKILLMGNPNVGKSVIFSRLTGADAISSNYPGTTVSYTEGSINVLGRSAALIDVPGVYSLDPSSKAEEVANLILEQGADLIVNVVDATNLERNLNLTLELQERGIPMVVALNLWDVAVRRGLEIDVKRLSEELGIKVVPTVAASGLGIRDLVEAIEISMSSRPPALSLDPTERWQRVGEIVSRVQKVHHRHPSHLERLEDLTIRPWTGIPVALIVLYLSFSLIVGAGELFIENVSDPFFLRYSYWVFALADRYTSGLLHDILVGRSPELLESFGLLTTGLYIPFGIVLPFLIPFYLVLGFLEDLGYLPRVSVLMDALMHRLGLHGAAIIPCVLGMGCSVPGVLGLRVLESSKQRFLAATLMTMSIPCASQTAMVFGILAPHGLRYIFAVYATLLIVFIISGMILHRLIREESPEIFMEIPQYRMPVIGALLKKTFVRIRTFISEAVPYIGIGIVVMNVFEITGLMKAIGELASPIVSGILGLPADAATALILGFLRKDIGIGMFVPLGLTPEQLVIAAVVLAMYFPCVATLTVLMKELGPYDTIRAVVFRLLAAVMVGGMLRVILL</sequence>
<dbReference type="EMBL" id="CP000477">
    <property type="protein sequence ID" value="ABK14493.1"/>
    <property type="molecule type" value="Genomic_DNA"/>
</dbReference>
<dbReference type="Pfam" id="PF07664">
    <property type="entry name" value="FeoB_C"/>
    <property type="match status" value="1"/>
</dbReference>
<dbReference type="PROSITE" id="PS51711">
    <property type="entry name" value="G_FEOB"/>
    <property type="match status" value="1"/>
</dbReference>
<gene>
    <name evidence="3" type="ordered locus">Mthe_0703</name>
</gene>
<dbReference type="NCBIfam" id="TIGR00231">
    <property type="entry name" value="small_GTP"/>
    <property type="match status" value="1"/>
</dbReference>
<keyword evidence="1" id="KW-1133">Transmembrane helix</keyword>
<dbReference type="RefSeq" id="WP_011695889.1">
    <property type="nucleotide sequence ID" value="NC_008553.1"/>
</dbReference>